<dbReference type="HOGENOM" id="CLU_064444_2_1_7"/>
<keyword evidence="4" id="KW-0028">Amino-acid biosynthesis</keyword>
<evidence type="ECO:0000313" key="7">
    <source>
        <dbReference type="Proteomes" id="UP000001508"/>
    </source>
</evidence>
<dbReference type="InterPro" id="IPR001381">
    <property type="entry name" value="DHquinase_I"/>
</dbReference>
<dbReference type="InterPro" id="IPR050146">
    <property type="entry name" value="Type-I_3-dehydroquinase"/>
</dbReference>
<protein>
    <recommendedName>
        <fullName evidence="4">3-dehydroquinate dehydratase</fullName>
        <shortName evidence="4">3-dehydroquinase</shortName>
        <ecNumber evidence="4">4.2.1.10</ecNumber>
    </recommendedName>
    <alternativeName>
        <fullName evidence="4">Type I DHQase</fullName>
    </alternativeName>
    <alternativeName>
        <fullName evidence="4">Type I dehydroquinase</fullName>
        <shortName evidence="4">DHQ1</shortName>
    </alternativeName>
</protein>
<dbReference type="Pfam" id="PF01487">
    <property type="entry name" value="DHquinase_I"/>
    <property type="match status" value="2"/>
</dbReference>
<comment type="pathway">
    <text evidence="4">Metabolic intermediate biosynthesis; chorismate biosynthesis; chorismate from D-erythrose 4-phosphate and phosphoenolpyruvate: step 3/7.</text>
</comment>
<feature type="active site" description="Schiff-base intermediate with substrate" evidence="4">
    <location>
        <position position="209"/>
    </location>
</feature>
<evidence type="ECO:0000256" key="3">
    <source>
        <dbReference type="ARBA" id="ARBA00023270"/>
    </source>
</evidence>
<dbReference type="RefSeq" id="WP_013162258.1">
    <property type="nucleotide sequence ID" value="NC_014216.1"/>
</dbReference>
<dbReference type="GO" id="GO:0046279">
    <property type="term" value="P:3,4-dihydroxybenzoate biosynthetic process"/>
    <property type="evidence" value="ECO:0007669"/>
    <property type="project" value="TreeGrafter"/>
</dbReference>
<dbReference type="PANTHER" id="PTHR43699:SF1">
    <property type="entry name" value="3-DEHYDROQUINATE DEHYDRATASE"/>
    <property type="match status" value="1"/>
</dbReference>
<dbReference type="InterPro" id="IPR013785">
    <property type="entry name" value="Aldolase_TIM"/>
</dbReference>
<dbReference type="FunCoup" id="D6Z570">
    <property type="interactions" value="88"/>
</dbReference>
<feature type="binding site" evidence="4">
    <location>
        <position position="271"/>
    </location>
    <ligand>
        <name>3-dehydroquinate</name>
        <dbReference type="ChEBI" id="CHEBI:32364"/>
    </ligand>
</feature>
<sequence>MTPATIASRICVSIARRSLGEFPPAAATAARGAELVEIRLDALSDRSTTMEAVQSLPTAVQAPLLFTNRPQWEGGEAREPEEQRLAPLLAALAADRAWVDIELRTAPDLRRQVIEAARRGSTGGRRLFWTHDPDRADGANKTGKPDKVGQPDKVDRSGNAEKAENLAAQNIFSTSRVIVSWHDFTGTPDAAALRAILREQYESGADMGKMVTMAHSPLDVLRALALLEQAAELNFPLIVFCMGDRGKISRLATCLLGGFMTYAAEDGGSATAPGQLPASKLRQLENLLQ</sequence>
<dbReference type="GO" id="GO:0003855">
    <property type="term" value="F:3-dehydroquinate dehydratase activity"/>
    <property type="evidence" value="ECO:0007669"/>
    <property type="project" value="UniProtKB-UniRule"/>
</dbReference>
<dbReference type="AlphaFoldDB" id="D6Z570"/>
<evidence type="ECO:0000256" key="2">
    <source>
        <dbReference type="ARBA" id="ARBA00023239"/>
    </source>
</evidence>
<keyword evidence="7" id="KW-1185">Reference proteome</keyword>
<accession>D6Z570</accession>
<comment type="function">
    <text evidence="4">Involved in the third step of the chorismate pathway, which leads to the biosynthesis of aromatic amino acids. Catalyzes the cis-dehydration of 3-dehydroquinate (DHQ) and introduces the first double bond of the aromatic ring to yield 3-dehydroshikimate.</text>
</comment>
<dbReference type="GO" id="GO:0009423">
    <property type="term" value="P:chorismate biosynthetic process"/>
    <property type="evidence" value="ECO:0007669"/>
    <property type="project" value="UniProtKB-UniRule"/>
</dbReference>
<feature type="binding site" evidence="4">
    <location>
        <begin position="37"/>
        <end position="39"/>
    </location>
    <ligand>
        <name>3-dehydroquinate</name>
        <dbReference type="ChEBI" id="CHEBI:32364"/>
    </ligand>
</feature>
<evidence type="ECO:0000256" key="4">
    <source>
        <dbReference type="HAMAP-Rule" id="MF_00214"/>
    </source>
</evidence>
<feature type="region of interest" description="Disordered" evidence="5">
    <location>
        <begin position="124"/>
        <end position="160"/>
    </location>
</feature>
<dbReference type="EC" id="4.2.1.10" evidence="4"/>
<name>D6Z570_DESAT</name>
<dbReference type="PANTHER" id="PTHR43699">
    <property type="entry name" value="3-DEHYDROQUINATE DEHYDRATASE"/>
    <property type="match status" value="1"/>
</dbReference>
<keyword evidence="3 4" id="KW-0704">Schiff base</keyword>
<feature type="binding site" evidence="4">
    <location>
        <position position="250"/>
    </location>
    <ligand>
        <name>3-dehydroquinate</name>
        <dbReference type="ChEBI" id="CHEBI:32364"/>
    </ligand>
</feature>
<evidence type="ECO:0000256" key="1">
    <source>
        <dbReference type="ARBA" id="ARBA00001864"/>
    </source>
</evidence>
<dbReference type="GO" id="GO:0009073">
    <property type="term" value="P:aromatic amino acid family biosynthetic process"/>
    <property type="evidence" value="ECO:0007669"/>
    <property type="project" value="UniProtKB-KW"/>
</dbReference>
<keyword evidence="4" id="KW-0057">Aromatic amino acid biosynthesis</keyword>
<comment type="catalytic activity">
    <reaction evidence="1 4">
        <text>3-dehydroquinate = 3-dehydroshikimate + H2O</text>
        <dbReference type="Rhea" id="RHEA:21096"/>
        <dbReference type="ChEBI" id="CHEBI:15377"/>
        <dbReference type="ChEBI" id="CHEBI:16630"/>
        <dbReference type="ChEBI" id="CHEBI:32364"/>
        <dbReference type="EC" id="4.2.1.10"/>
    </reaction>
</comment>
<dbReference type="InParanoid" id="D6Z570"/>
<keyword evidence="2 4" id="KW-0456">Lyase</keyword>
<dbReference type="Proteomes" id="UP000001508">
    <property type="component" value="Chromosome"/>
</dbReference>
<dbReference type="eggNOG" id="COG0710">
    <property type="taxonomic scope" value="Bacteria"/>
</dbReference>
<reference evidence="7" key="1">
    <citation type="submission" date="2010-02" db="EMBL/GenBank/DDBJ databases">
        <title>Complete sequence of Desulfurivibrio alkaliphilus AHT2.</title>
        <authorList>
            <consortium name="US DOE Joint Genome Institute"/>
            <person name="Pitluck S."/>
            <person name="Chertkov O."/>
            <person name="Detter J.C."/>
            <person name="Han C."/>
            <person name="Tapia R."/>
            <person name="Larimer F."/>
            <person name="Land M."/>
            <person name="Hauser L."/>
            <person name="Kyrpides N."/>
            <person name="Mikhailova N."/>
            <person name="Sorokin D.Y."/>
            <person name="Muyzer G."/>
            <person name="Woyke T."/>
        </authorList>
    </citation>
    <scope>NUCLEOTIDE SEQUENCE [LARGE SCALE GENOMIC DNA]</scope>
    <source>
        <strain evidence="7">DSM 19089 / UNIQEM U267 / AHT2</strain>
    </source>
</reference>
<feature type="binding site" evidence="4">
    <location>
        <position position="13"/>
    </location>
    <ligand>
        <name>3-dehydroquinate</name>
        <dbReference type="ChEBI" id="CHEBI:32364"/>
    </ligand>
</feature>
<proteinExistence type="inferred from homology"/>
<gene>
    <name evidence="4" type="primary">aroD</name>
    <name evidence="6" type="ordered locus">DaAHT2_0010</name>
</gene>
<feature type="binding site" evidence="4">
    <location>
        <position position="275"/>
    </location>
    <ligand>
        <name>3-dehydroquinate</name>
        <dbReference type="ChEBI" id="CHEBI:32364"/>
    </ligand>
</feature>
<dbReference type="Gene3D" id="3.20.20.70">
    <property type="entry name" value="Aldolase class I"/>
    <property type="match status" value="2"/>
</dbReference>
<evidence type="ECO:0000256" key="5">
    <source>
        <dbReference type="SAM" id="MobiDB-lite"/>
    </source>
</evidence>
<dbReference type="CDD" id="cd00502">
    <property type="entry name" value="DHQase_I"/>
    <property type="match status" value="1"/>
</dbReference>
<comment type="similarity">
    <text evidence="4">Belongs to the type-I 3-dehydroquinase family.</text>
</comment>
<feature type="compositionally biased region" description="Basic and acidic residues" evidence="5">
    <location>
        <begin position="129"/>
        <end position="160"/>
    </location>
</feature>
<dbReference type="STRING" id="589865.DaAHT2_0010"/>
<dbReference type="EMBL" id="CP001940">
    <property type="protein sequence ID" value="ADH84727.1"/>
    <property type="molecule type" value="Genomic_DNA"/>
</dbReference>
<dbReference type="KEGG" id="dak:DaAHT2_0010"/>
<comment type="subunit">
    <text evidence="4">Homodimer.</text>
</comment>
<dbReference type="UniPathway" id="UPA00053">
    <property type="reaction ID" value="UER00086"/>
</dbReference>
<feature type="binding site" evidence="4">
    <location>
        <position position="69"/>
    </location>
    <ligand>
        <name>3-dehydroquinate</name>
        <dbReference type="ChEBI" id="CHEBI:32364"/>
    </ligand>
</feature>
<organism evidence="6 7">
    <name type="scientific">Desulfurivibrio alkaliphilus (strain DSM 19089 / UNIQEM U267 / AHT2)</name>
    <dbReference type="NCBI Taxonomy" id="589865"/>
    <lineage>
        <taxon>Bacteria</taxon>
        <taxon>Pseudomonadati</taxon>
        <taxon>Thermodesulfobacteriota</taxon>
        <taxon>Desulfobulbia</taxon>
        <taxon>Desulfobulbales</taxon>
        <taxon>Desulfobulbaceae</taxon>
        <taxon>Desulfurivibrio</taxon>
    </lineage>
</organism>
<dbReference type="SUPFAM" id="SSF51569">
    <property type="entry name" value="Aldolase"/>
    <property type="match status" value="2"/>
</dbReference>
<dbReference type="GO" id="GO:0008652">
    <property type="term" value="P:amino acid biosynthetic process"/>
    <property type="evidence" value="ECO:0007669"/>
    <property type="project" value="UniProtKB-KW"/>
</dbReference>
<feature type="active site" description="Proton donor/acceptor" evidence="4">
    <location>
        <position position="182"/>
    </location>
</feature>
<dbReference type="HAMAP" id="MF_00214">
    <property type="entry name" value="AroD"/>
    <property type="match status" value="1"/>
</dbReference>
<evidence type="ECO:0000313" key="6">
    <source>
        <dbReference type="EMBL" id="ADH84727.1"/>
    </source>
</evidence>
<dbReference type="OrthoDB" id="9813659at2"/>